<dbReference type="Pfam" id="PF07366">
    <property type="entry name" value="SnoaL"/>
    <property type="match status" value="1"/>
</dbReference>
<dbReference type="InterPro" id="IPR032710">
    <property type="entry name" value="NTF2-like_dom_sf"/>
</dbReference>
<proteinExistence type="predicted"/>
<dbReference type="EMBL" id="BAAADJ010000009">
    <property type="protein sequence ID" value="GAA0321130.1"/>
    <property type="molecule type" value="Genomic_DNA"/>
</dbReference>
<dbReference type="RefSeq" id="WP_343796847.1">
    <property type="nucleotide sequence ID" value="NZ_BAAADJ010000009.1"/>
</dbReference>
<gene>
    <name evidence="1" type="ORF">GCM10008967_09570</name>
</gene>
<dbReference type="SUPFAM" id="SSF54427">
    <property type="entry name" value="NTF2-like"/>
    <property type="match status" value="1"/>
</dbReference>
<keyword evidence="2" id="KW-1185">Reference proteome</keyword>
<accession>A0ABN0VZC6</accession>
<name>A0ABN0VZC6_9BACI</name>
<organism evidence="1 2">
    <name type="scientific">Bacillus carboniphilus</name>
    <dbReference type="NCBI Taxonomy" id="86663"/>
    <lineage>
        <taxon>Bacteria</taxon>
        <taxon>Bacillati</taxon>
        <taxon>Bacillota</taxon>
        <taxon>Bacilli</taxon>
        <taxon>Bacillales</taxon>
        <taxon>Bacillaceae</taxon>
        <taxon>Bacillus</taxon>
    </lineage>
</organism>
<comment type="caution">
    <text evidence="1">The sequence shown here is derived from an EMBL/GenBank/DDBJ whole genome shotgun (WGS) entry which is preliminary data.</text>
</comment>
<protein>
    <submittedName>
        <fullName evidence="1">Nuclear transport factor 2 family protein</fullName>
    </submittedName>
</protein>
<evidence type="ECO:0000313" key="1">
    <source>
        <dbReference type="EMBL" id="GAA0321130.1"/>
    </source>
</evidence>
<dbReference type="Gene3D" id="3.10.450.50">
    <property type="match status" value="1"/>
</dbReference>
<sequence length="126" mass="14244">MSTNPTLKEKAVSFLQLVAQGNIREAYDRYIAPDFLHHNPYFPGDADSLMHAMEEDASQNPNKTLDVKLAIQENDKVMVFSHIKQNPEDLGFAVVHICRFQDNQIVEMWDLGQAVPGESPNENGIF</sequence>
<dbReference type="Proteomes" id="UP001500782">
    <property type="component" value="Unassembled WGS sequence"/>
</dbReference>
<evidence type="ECO:0000313" key="2">
    <source>
        <dbReference type="Proteomes" id="UP001500782"/>
    </source>
</evidence>
<dbReference type="InterPro" id="IPR009959">
    <property type="entry name" value="Cyclase_SnoaL-like"/>
</dbReference>
<reference evidence="1 2" key="1">
    <citation type="journal article" date="2019" name="Int. J. Syst. Evol. Microbiol.">
        <title>The Global Catalogue of Microorganisms (GCM) 10K type strain sequencing project: providing services to taxonomists for standard genome sequencing and annotation.</title>
        <authorList>
            <consortium name="The Broad Institute Genomics Platform"/>
            <consortium name="The Broad Institute Genome Sequencing Center for Infectious Disease"/>
            <person name="Wu L."/>
            <person name="Ma J."/>
        </authorList>
    </citation>
    <scope>NUCLEOTIDE SEQUENCE [LARGE SCALE GENOMIC DNA]</scope>
    <source>
        <strain evidence="1 2">JCM 9731</strain>
    </source>
</reference>